<keyword evidence="2" id="KW-1185">Reference proteome</keyword>
<comment type="caution">
    <text evidence="1">The sequence shown here is derived from an EMBL/GenBank/DDBJ whole genome shotgun (WGS) entry which is preliminary data.</text>
</comment>
<reference evidence="1 2" key="1">
    <citation type="journal article" date="2021" name="BMC Genomics">
        <title>Datura genome reveals duplications of psychoactive alkaloid biosynthetic genes and high mutation rate following tissue culture.</title>
        <authorList>
            <person name="Rajewski A."/>
            <person name="Carter-House D."/>
            <person name="Stajich J."/>
            <person name="Litt A."/>
        </authorList>
    </citation>
    <scope>NUCLEOTIDE SEQUENCE [LARGE SCALE GENOMIC DNA]</scope>
    <source>
        <strain evidence="1">AR-01</strain>
    </source>
</reference>
<evidence type="ECO:0000313" key="2">
    <source>
        <dbReference type="Proteomes" id="UP000823775"/>
    </source>
</evidence>
<organism evidence="1 2">
    <name type="scientific">Datura stramonium</name>
    <name type="common">Jimsonweed</name>
    <name type="synonym">Common thornapple</name>
    <dbReference type="NCBI Taxonomy" id="4076"/>
    <lineage>
        <taxon>Eukaryota</taxon>
        <taxon>Viridiplantae</taxon>
        <taxon>Streptophyta</taxon>
        <taxon>Embryophyta</taxon>
        <taxon>Tracheophyta</taxon>
        <taxon>Spermatophyta</taxon>
        <taxon>Magnoliopsida</taxon>
        <taxon>eudicotyledons</taxon>
        <taxon>Gunneridae</taxon>
        <taxon>Pentapetalae</taxon>
        <taxon>asterids</taxon>
        <taxon>lamiids</taxon>
        <taxon>Solanales</taxon>
        <taxon>Solanaceae</taxon>
        <taxon>Solanoideae</taxon>
        <taxon>Datureae</taxon>
        <taxon>Datura</taxon>
    </lineage>
</organism>
<dbReference type="Proteomes" id="UP000823775">
    <property type="component" value="Unassembled WGS sequence"/>
</dbReference>
<dbReference type="EMBL" id="JACEIK010001935">
    <property type="protein sequence ID" value="MCD7473204.1"/>
    <property type="molecule type" value="Genomic_DNA"/>
</dbReference>
<accession>A0ABS8TNR2</accession>
<feature type="non-terminal residue" evidence="1">
    <location>
        <position position="52"/>
    </location>
</feature>
<proteinExistence type="predicted"/>
<feature type="non-terminal residue" evidence="1">
    <location>
        <position position="1"/>
    </location>
</feature>
<evidence type="ECO:0000313" key="1">
    <source>
        <dbReference type="EMBL" id="MCD7473204.1"/>
    </source>
</evidence>
<gene>
    <name evidence="1" type="ORF">HAX54_014860</name>
</gene>
<name>A0ABS8TNR2_DATST</name>
<sequence>PDRVGSPHMASRHIGVASCTLSCMNIGSSCYNAGALHLSSRSSACTLRRWSR</sequence>
<protein>
    <submittedName>
        <fullName evidence="1">Uncharacterized protein</fullName>
    </submittedName>
</protein>